<dbReference type="Pfam" id="PF26334">
    <property type="entry name" value="Gtf3_N"/>
    <property type="match status" value="1"/>
</dbReference>
<dbReference type="AlphaFoldDB" id="G9WHK6"/>
<evidence type="ECO:0000259" key="2">
    <source>
        <dbReference type="Pfam" id="PF26334"/>
    </source>
</evidence>
<accession>G9WHK6</accession>
<feature type="domain" description="Glucosyltransferase 3-like N-terminal" evidence="2">
    <location>
        <begin position="2"/>
        <end position="126"/>
    </location>
</feature>
<dbReference type="GO" id="GO:0016740">
    <property type="term" value="F:transferase activity"/>
    <property type="evidence" value="ECO:0007669"/>
    <property type="project" value="UniProtKB-KW"/>
</dbReference>
<evidence type="ECO:0000256" key="1">
    <source>
        <dbReference type="ARBA" id="ARBA00022679"/>
    </source>
</evidence>
<gene>
    <name evidence="4" type="ORF">OKIT_0220</name>
</gene>
<dbReference type="eggNOG" id="COG0438">
    <property type="taxonomic scope" value="Bacteria"/>
</dbReference>
<dbReference type="HOGENOM" id="CLU_057651_0_0_9"/>
<dbReference type="RefSeq" id="WP_007744556.1">
    <property type="nucleotide sequence ID" value="NZ_CM001398.1"/>
</dbReference>
<evidence type="ECO:0000259" key="3">
    <source>
        <dbReference type="Pfam" id="PF26337"/>
    </source>
</evidence>
<feature type="domain" description="Glucosyltransferase 3-like C-terminal" evidence="3">
    <location>
        <begin position="155"/>
        <end position="311"/>
    </location>
</feature>
<dbReference type="Proteomes" id="UP000004959">
    <property type="component" value="Chromosome"/>
</dbReference>
<dbReference type="OrthoDB" id="9790931at2"/>
<evidence type="ECO:0000313" key="5">
    <source>
        <dbReference type="Proteomes" id="UP000004959"/>
    </source>
</evidence>
<dbReference type="InterPro" id="IPR058592">
    <property type="entry name" value="Gtf3_C"/>
</dbReference>
<comment type="caution">
    <text evidence="4">The sequence shown here is derived from an EMBL/GenBank/DDBJ whole genome shotgun (WGS) entry which is preliminary data.</text>
</comment>
<dbReference type="PATRIC" id="fig|1045004.4.peg.222"/>
<sequence>MNWVTLTVEPWMPIGADKAKEDFAQIAAATGFRVLKIDRARKKADLVGAQPGDLIIHQYPSYLGDDWELAFEHELQQKGILFGVLIHDFEPLRLPAQAENSAAFQIMHQADFLIVHNQRMADRFSSINAHIFKIQLFDYLTEHTIPEKKTIHHALLYAGSLAKAAWLKHYSLPIPLTVFGRVPRAWDFSVSKTIQIKNPIDPSILPASLPAAWGLVWDEDLDPNKTHYQDYEKINSPHKLSLYLAAGIPIIVWQRSALAEFVREHRLGLLINDLTDISEDALSHCQINFDQLSKISKQLQRGYFSQKVLQKVIDMKKAIPDGCRPK</sequence>
<organism evidence="4 5">
    <name type="scientific">Oenococcus kitaharae DSM 17330</name>
    <dbReference type="NCBI Taxonomy" id="1045004"/>
    <lineage>
        <taxon>Bacteria</taxon>
        <taxon>Bacillati</taxon>
        <taxon>Bacillota</taxon>
        <taxon>Bacilli</taxon>
        <taxon>Lactobacillales</taxon>
        <taxon>Lactobacillaceae</taxon>
        <taxon>Oenococcus</taxon>
    </lineage>
</organism>
<dbReference type="EMBL" id="AFVZ01000001">
    <property type="protein sequence ID" value="EHN58345.1"/>
    <property type="molecule type" value="Genomic_DNA"/>
</dbReference>
<name>G9WHK6_9LACO</name>
<keyword evidence="1 4" id="KW-0808">Transferase</keyword>
<keyword evidence="5" id="KW-1185">Reference proteome</keyword>
<dbReference type="Gene3D" id="3.40.50.2000">
    <property type="entry name" value="Glycogen Phosphorylase B"/>
    <property type="match status" value="2"/>
</dbReference>
<dbReference type="InterPro" id="IPR058591">
    <property type="entry name" value="Gtf3_N"/>
</dbReference>
<reference evidence="4 5" key="1">
    <citation type="journal article" date="2012" name="PLoS ONE">
        <title>Functional divergence in the genus oenococcus as predicted by genome sequencing of the newly-described species, Oenococcus kitaharae.</title>
        <authorList>
            <person name="Borneman A.R."/>
            <person name="McCarthy J.M."/>
            <person name="Chambers P.J."/>
            <person name="Bartowsky E.J."/>
        </authorList>
    </citation>
    <scope>NUCLEOTIDE SEQUENCE [LARGE SCALE GENOMIC DNA]</scope>
    <source>
        <strain evidence="5">DSM17330</strain>
    </source>
</reference>
<evidence type="ECO:0000313" key="4">
    <source>
        <dbReference type="EMBL" id="EHN58345.1"/>
    </source>
</evidence>
<dbReference type="PIRSF" id="PIRSF007023">
    <property type="entry name" value="UDP-Galf_transf"/>
    <property type="match status" value="1"/>
</dbReference>
<protein>
    <submittedName>
        <fullName evidence="4">Glycosyltransferase</fullName>
    </submittedName>
</protein>
<dbReference type="Pfam" id="PF26337">
    <property type="entry name" value="Gtf3_C"/>
    <property type="match status" value="1"/>
</dbReference>
<proteinExistence type="predicted"/>